<proteinExistence type="predicted"/>
<evidence type="ECO:0000313" key="4">
    <source>
        <dbReference type="Proteomes" id="UP000323000"/>
    </source>
</evidence>
<accession>A0A5C7IGP4</accession>
<sequence length="711" mass="82345">MHNLSKSVVSSLIYSMKRRIIAELYSPSLRNLWKEWDARVVVVLSLTLQILLSILGNRRKSSRKLAIRIFIWFGYISADSVATFALGILSSNVTDMYDQRNNNAVDANIELAAFWAPFLLLHMGGPDSITAYALEDNELWLRQGIGLIVQTGMALYVFLMGWTGSRLSVLSLVMFLPGLVKYGERVWILRSSSDKIRRTSMARENYFYRQEKFYKETDIKKNSGYLIGVDRLVEIQLPVDLSGLNNNNSITDEDVLLVAYGLMDISNRLFVDSTLNYMERDTGHTFFRNISSEDAFRVIEIELGLRYDLLYTKTSLLFKPWHLCLRVFTFFLTTLVLILFTVLVHKEKHSKVDLSITFMLLIVYFLLEIYAALVLLSSDWFLVWLTKKHYKTSNLMKALISSSLISLSKTPRWSNKMSQYSLLNFPNKAKPHLYSCNKLLNMLGSIHMYFNSQYWDSDIPEDLRRLIFRIFKQKAEEARTVEVPSKLFRREESEEAGNIKDIIPGVSIREEFEYNIMVWHIATEVCYYLDREINPVNCKSIKQISRYLMYLLVEYPSMLSAGMGQINFQEISGEIESVISSKCADDVTRKNQVCDTLLEYFTSDVVLKANKKNYATKWFVIKTAFDLVKKLNKTYPSKPSDADAKWQKISSKWFEMLVQAANNCRGNEHAQQLRRGGEFLTHVWLLLAYFGLTDHSVISREPRPIARLFTK</sequence>
<dbReference type="Proteomes" id="UP000323000">
    <property type="component" value="Chromosome 2"/>
</dbReference>
<dbReference type="PANTHER" id="PTHR31325">
    <property type="entry name" value="OS01G0798800 PROTEIN-RELATED"/>
    <property type="match status" value="1"/>
</dbReference>
<keyword evidence="1" id="KW-0812">Transmembrane</keyword>
<feature type="transmembrane region" description="Helical" evidence="1">
    <location>
        <begin position="111"/>
        <end position="133"/>
    </location>
</feature>
<organism evidence="3 4">
    <name type="scientific">Acer yangbiense</name>
    <dbReference type="NCBI Taxonomy" id="1000413"/>
    <lineage>
        <taxon>Eukaryota</taxon>
        <taxon>Viridiplantae</taxon>
        <taxon>Streptophyta</taxon>
        <taxon>Embryophyta</taxon>
        <taxon>Tracheophyta</taxon>
        <taxon>Spermatophyta</taxon>
        <taxon>Magnoliopsida</taxon>
        <taxon>eudicotyledons</taxon>
        <taxon>Gunneridae</taxon>
        <taxon>Pentapetalae</taxon>
        <taxon>rosids</taxon>
        <taxon>malvids</taxon>
        <taxon>Sapindales</taxon>
        <taxon>Sapindaceae</taxon>
        <taxon>Hippocastanoideae</taxon>
        <taxon>Acereae</taxon>
        <taxon>Acer</taxon>
    </lineage>
</organism>
<feature type="transmembrane region" description="Helical" evidence="1">
    <location>
        <begin position="169"/>
        <end position="188"/>
    </location>
</feature>
<evidence type="ECO:0000313" key="3">
    <source>
        <dbReference type="EMBL" id="TXG68423.1"/>
    </source>
</evidence>
<feature type="transmembrane region" description="Helical" evidence="1">
    <location>
        <begin position="38"/>
        <end position="57"/>
    </location>
</feature>
<name>A0A5C7IGP4_9ROSI</name>
<feature type="domain" description="DUF4220" evidence="2">
    <location>
        <begin position="72"/>
        <end position="425"/>
    </location>
</feature>
<feature type="transmembrane region" description="Helical" evidence="1">
    <location>
        <begin position="356"/>
        <end position="385"/>
    </location>
</feature>
<evidence type="ECO:0000256" key="1">
    <source>
        <dbReference type="SAM" id="Phobius"/>
    </source>
</evidence>
<dbReference type="OrthoDB" id="1689146at2759"/>
<keyword evidence="1" id="KW-0472">Membrane</keyword>
<dbReference type="EMBL" id="VAHF01000002">
    <property type="protein sequence ID" value="TXG68423.1"/>
    <property type="molecule type" value="Genomic_DNA"/>
</dbReference>
<keyword evidence="1" id="KW-1133">Transmembrane helix</keyword>
<dbReference type="InterPro" id="IPR025315">
    <property type="entry name" value="DUF4220"/>
</dbReference>
<reference evidence="4" key="1">
    <citation type="journal article" date="2019" name="Gigascience">
        <title>De novo genome assembly of the endangered Acer yangbiense, a plant species with extremely small populations endemic to Yunnan Province, China.</title>
        <authorList>
            <person name="Yang J."/>
            <person name="Wariss H.M."/>
            <person name="Tao L."/>
            <person name="Zhang R."/>
            <person name="Yun Q."/>
            <person name="Hollingsworth P."/>
            <person name="Dao Z."/>
            <person name="Luo G."/>
            <person name="Guo H."/>
            <person name="Ma Y."/>
            <person name="Sun W."/>
        </authorList>
    </citation>
    <scope>NUCLEOTIDE SEQUENCE [LARGE SCALE GENOMIC DNA]</scope>
    <source>
        <strain evidence="4">cv. Malutang</strain>
    </source>
</reference>
<feature type="transmembrane region" description="Helical" evidence="1">
    <location>
        <begin position="69"/>
        <end position="91"/>
    </location>
</feature>
<protein>
    <recommendedName>
        <fullName evidence="2">DUF4220 domain-containing protein</fullName>
    </recommendedName>
</protein>
<dbReference type="Pfam" id="PF13968">
    <property type="entry name" value="DUF4220"/>
    <property type="match status" value="1"/>
</dbReference>
<feature type="transmembrane region" description="Helical" evidence="1">
    <location>
        <begin position="323"/>
        <end position="344"/>
    </location>
</feature>
<dbReference type="InterPro" id="IPR007658">
    <property type="entry name" value="DUF594"/>
</dbReference>
<keyword evidence="4" id="KW-1185">Reference proteome</keyword>
<comment type="caution">
    <text evidence="3">The sequence shown here is derived from an EMBL/GenBank/DDBJ whole genome shotgun (WGS) entry which is preliminary data.</text>
</comment>
<gene>
    <name evidence="3" type="ORF">EZV62_003358</name>
</gene>
<feature type="transmembrane region" description="Helical" evidence="1">
    <location>
        <begin position="145"/>
        <end position="163"/>
    </location>
</feature>
<dbReference type="AlphaFoldDB" id="A0A5C7IGP4"/>
<dbReference type="Pfam" id="PF04578">
    <property type="entry name" value="DUF594"/>
    <property type="match status" value="1"/>
</dbReference>
<evidence type="ECO:0000259" key="2">
    <source>
        <dbReference type="Pfam" id="PF13968"/>
    </source>
</evidence>